<dbReference type="Gene3D" id="1.10.530.10">
    <property type="match status" value="1"/>
</dbReference>
<sequence length="1071" mass="112828">MANEQRVVELVIDASGVEAGARRAEAAYEHLGDRAAAATAKAQAAFDRQVQIFERKVPQSIDAVASAYDRVRASVDPVIAVQIKAERQMTQSLQAVNRAVLLGVTTQEQANADIARLRAQQVVQINEVREAQERLNQSHKQGLVAANQNVRHDSGFQTANVAAQFQDIAVTAAMGMSPLQIALQQGTQLSAVLGPMGAAGAVKGLGAAFLSLVNPVSLVTIGLVAGTAALIQYFATAEGGGEKASKLFEEQNDLIRQAAKLWGDATPSLKSYVDELDRAKNLQDGAAAVDVLAGRQLDGLADGIEGINRAFIDARREFQSFAADPAFIRDFSGAFGDLRQKLADGTATLADLNNAQQQLAIGVEQYGTPKVLQFRDAFDVVTASIYRGIEAARKVREEWITAIAGGADVQTILSGATFTEGGKTYQSDAFRPINAPTPTRRPTNELSGDPGPTTILNSDGHLTTVPTPGEKPIQLGDEPSRAATQTANAYRDLVKSANDRIEQMKLEGQVSGLTGIAAQTLRLELDLLQKAQEKGRIATPEQRAEIKALADAYRNAAQEAAKLKLASELQFERDQMYRSTIDQQIALSQRVAGLEVDLKSGYADAVRELDRVRELRKDVGGFFSDFRDGLLQGDSIGQAFGNALLNALNKVTTRLTDSLINDLVNAITGAGNGTGGGLLSILTGAAANDNVAATVGAAPVIGVARSALPAVGSAVAGTGEQLAWNFWKFKGLADHQVAGVLGNISAESAFNPAAIGDGGKARGLFQWNDRSPQMLAAVGANWKTNPLAQHEFAYRELMGPESRAWSALTGAKDVRGATAAFAGFERPQGFSWGNPEAAHNFSGRLEAAEASLTKFAGASSSASGSLNGMVSATGEASSGLGALGKGFGSFGQQLSGLQGGGAGSLVGGFNWSSLFSPSFTPNTTLLGFLTNGFDAGGWTGPGARNKPAGIVHAGEIVWSQDDIRRHGGVAAVEANRLGYPGYADGGIVGRRSPSIPPARVAANDTGSRGSGGSRDVMDVRISFDEDGNPHARLRQIAREESERTTAEGIRENNRKLPDMVQQINKNPRKRA</sequence>
<dbReference type="Pfam" id="PF18013">
    <property type="entry name" value="Phage_lysozyme2"/>
    <property type="match status" value="1"/>
</dbReference>
<comment type="caution">
    <text evidence="4">The sequence shown here is derived from an EMBL/GenBank/DDBJ whole genome shotgun (WGS) entry which is preliminary data.</text>
</comment>
<dbReference type="Proteomes" id="UP000757604">
    <property type="component" value="Unassembled WGS sequence"/>
</dbReference>
<keyword evidence="5" id="KW-1185">Reference proteome</keyword>
<protein>
    <submittedName>
        <fullName evidence="4">Phage tail length tape measure family protein</fullName>
    </submittedName>
</protein>
<feature type="compositionally biased region" description="Basic and acidic residues" evidence="1">
    <location>
        <begin position="1036"/>
        <end position="1057"/>
    </location>
</feature>
<feature type="domain" description="Phage tail lysozyme" evidence="3">
    <location>
        <begin position="722"/>
        <end position="855"/>
    </location>
</feature>
<proteinExistence type="predicted"/>
<feature type="compositionally biased region" description="Polar residues" evidence="1">
    <location>
        <begin position="436"/>
        <end position="446"/>
    </location>
</feature>
<reference evidence="4 5" key="1">
    <citation type="journal article" date="2021" name="MBio">
        <title>Poor Competitiveness of Bradyrhizobium in Pigeon Pea Root Colonization in Indian Soils.</title>
        <authorList>
            <person name="Chalasani D."/>
            <person name="Basu A."/>
            <person name="Pullabhotla S.V.S.R.N."/>
            <person name="Jorrin B."/>
            <person name="Neal A.L."/>
            <person name="Poole P.S."/>
            <person name="Podile A.R."/>
            <person name="Tkacz A."/>
        </authorList>
    </citation>
    <scope>NUCLEOTIDE SEQUENCE [LARGE SCALE GENOMIC DNA]</scope>
    <source>
        <strain evidence="4 5">HU44</strain>
    </source>
</reference>
<evidence type="ECO:0000259" key="3">
    <source>
        <dbReference type="Pfam" id="PF18013"/>
    </source>
</evidence>
<gene>
    <name evidence="4" type="ORF">JNB71_03475</name>
</gene>
<evidence type="ECO:0000313" key="4">
    <source>
        <dbReference type="EMBL" id="MBW9062372.1"/>
    </source>
</evidence>
<evidence type="ECO:0000259" key="2">
    <source>
        <dbReference type="Pfam" id="PF06791"/>
    </source>
</evidence>
<feature type="region of interest" description="Disordered" evidence="1">
    <location>
        <begin position="424"/>
        <end position="453"/>
    </location>
</feature>
<dbReference type="RefSeq" id="WP_220370428.1">
    <property type="nucleotide sequence ID" value="NZ_JAEUAO010000001.1"/>
</dbReference>
<name>A0ABS7H774_9HYPH</name>
<dbReference type="InterPro" id="IPR009628">
    <property type="entry name" value="Phage_tape_measure_N"/>
</dbReference>
<evidence type="ECO:0000256" key="1">
    <source>
        <dbReference type="SAM" id="MobiDB-lite"/>
    </source>
</evidence>
<feature type="domain" description="Bacteriophage tail tape measure N-terminal" evidence="2">
    <location>
        <begin position="154"/>
        <end position="237"/>
    </location>
</feature>
<accession>A0ABS7H774</accession>
<dbReference type="EMBL" id="JAEUAO010000001">
    <property type="protein sequence ID" value="MBW9062372.1"/>
    <property type="molecule type" value="Genomic_DNA"/>
</dbReference>
<evidence type="ECO:0000313" key="5">
    <source>
        <dbReference type="Proteomes" id="UP000757604"/>
    </source>
</evidence>
<dbReference type="InterPro" id="IPR041219">
    <property type="entry name" value="Phage_lysozyme2"/>
</dbReference>
<dbReference type="Pfam" id="PF06791">
    <property type="entry name" value="TMP_2"/>
    <property type="match status" value="1"/>
</dbReference>
<feature type="region of interest" description="Disordered" evidence="1">
    <location>
        <begin position="993"/>
        <end position="1071"/>
    </location>
</feature>
<feature type="compositionally biased region" description="Basic and acidic residues" evidence="1">
    <location>
        <begin position="1015"/>
        <end position="1029"/>
    </location>
</feature>
<organism evidence="4 5">
    <name type="scientific">Rhizobium herbae</name>
    <dbReference type="NCBI Taxonomy" id="508661"/>
    <lineage>
        <taxon>Bacteria</taxon>
        <taxon>Pseudomonadati</taxon>
        <taxon>Pseudomonadota</taxon>
        <taxon>Alphaproteobacteria</taxon>
        <taxon>Hyphomicrobiales</taxon>
        <taxon>Rhizobiaceae</taxon>
        <taxon>Rhizobium/Agrobacterium group</taxon>
        <taxon>Rhizobium</taxon>
    </lineage>
</organism>